<keyword evidence="5 8" id="KW-0812">Transmembrane</keyword>
<feature type="transmembrane region" description="Helical" evidence="8">
    <location>
        <begin position="302"/>
        <end position="327"/>
    </location>
</feature>
<accession>A0A4S4BU35</accession>
<dbReference type="Pfam" id="PF03845">
    <property type="entry name" value="Spore_permease"/>
    <property type="match status" value="1"/>
</dbReference>
<feature type="transmembrane region" description="Helical" evidence="8">
    <location>
        <begin position="368"/>
        <end position="388"/>
    </location>
</feature>
<dbReference type="GO" id="GO:0009847">
    <property type="term" value="P:spore germination"/>
    <property type="evidence" value="ECO:0007669"/>
    <property type="project" value="InterPro"/>
</dbReference>
<feature type="transmembrane region" description="Helical" evidence="8">
    <location>
        <begin position="114"/>
        <end position="134"/>
    </location>
</feature>
<comment type="caution">
    <text evidence="9">The sequence shown here is derived from an EMBL/GenBank/DDBJ whole genome shotgun (WGS) entry which is preliminary data.</text>
</comment>
<feature type="transmembrane region" description="Helical" evidence="8">
    <location>
        <begin position="178"/>
        <end position="197"/>
    </location>
</feature>
<keyword evidence="10" id="KW-1185">Reference proteome</keyword>
<keyword evidence="4" id="KW-0309">Germination</keyword>
<evidence type="ECO:0000256" key="2">
    <source>
        <dbReference type="ARBA" id="ARBA00007998"/>
    </source>
</evidence>
<dbReference type="GO" id="GO:0016020">
    <property type="term" value="C:membrane"/>
    <property type="evidence" value="ECO:0007669"/>
    <property type="project" value="UniProtKB-SubCell"/>
</dbReference>
<sequence>MSEGKPKEAKRTVMRTAQAANRKRIPIPSDKRWPMSQSITKLQGTAIVLMAISPTAMLVVPKNVMNVVEQDAWMSLVLSIAVAAVAAWGLGSFASQAIGGVPYQRWLRGKAGRWVATLGGGLLAAYYYSIASVALHEFISFVSAEVLEYTPKTVLKGVVVLVLMFMAAQGIEATARICVLAMLAMAPLMLLAFVLLLGEMDWHQLLPIADHSWHSVALGGIVPFGWFSESAIILLIAPYMIRQKDAVGSAVNGVLISGSMLLFTVLQSLLVFGPRLVRSMDYAPFELFALIEVGNFFERVEVLFIVFWMATVFLKLGLFFQGAVHLLETTLRMPFRRMPLLAGIGLLLWLDSSTSWPRDMNETLTTSVTTALLFGCNLLLPLLLAALCRLHGRVERSGGDGANE</sequence>
<evidence type="ECO:0000313" key="9">
    <source>
        <dbReference type="EMBL" id="THF78050.1"/>
    </source>
</evidence>
<evidence type="ECO:0000256" key="4">
    <source>
        <dbReference type="ARBA" id="ARBA00022544"/>
    </source>
</evidence>
<dbReference type="PANTHER" id="PTHR34975:SF2">
    <property type="entry name" value="SPORE GERMINATION PROTEIN A2"/>
    <property type="match status" value="1"/>
</dbReference>
<feature type="transmembrane region" description="Helical" evidence="8">
    <location>
        <begin position="154"/>
        <end position="171"/>
    </location>
</feature>
<comment type="subcellular location">
    <subcellularLocation>
        <location evidence="1">Membrane</location>
        <topology evidence="1">Multi-pass membrane protein</topology>
    </subcellularLocation>
</comment>
<name>A0A4S4BU35_9BACL</name>
<dbReference type="EMBL" id="SSOB01000017">
    <property type="protein sequence ID" value="THF78050.1"/>
    <property type="molecule type" value="Genomic_DNA"/>
</dbReference>
<feature type="transmembrane region" description="Helical" evidence="8">
    <location>
        <begin position="72"/>
        <end position="93"/>
    </location>
</feature>
<proteinExistence type="inferred from homology"/>
<dbReference type="PANTHER" id="PTHR34975">
    <property type="entry name" value="SPORE GERMINATION PROTEIN A2"/>
    <property type="match status" value="1"/>
</dbReference>
<feature type="transmembrane region" description="Helical" evidence="8">
    <location>
        <begin position="217"/>
        <end position="241"/>
    </location>
</feature>
<feature type="transmembrane region" description="Helical" evidence="8">
    <location>
        <begin position="253"/>
        <end position="272"/>
    </location>
</feature>
<dbReference type="AlphaFoldDB" id="A0A4S4BU35"/>
<organism evidence="9 10">
    <name type="scientific">Cohnella fermenti</name>
    <dbReference type="NCBI Taxonomy" id="2565925"/>
    <lineage>
        <taxon>Bacteria</taxon>
        <taxon>Bacillati</taxon>
        <taxon>Bacillota</taxon>
        <taxon>Bacilli</taxon>
        <taxon>Bacillales</taxon>
        <taxon>Paenibacillaceae</taxon>
        <taxon>Cohnella</taxon>
    </lineage>
</organism>
<comment type="similarity">
    <text evidence="2">Belongs to the amino acid-polyamine-organocation (APC) superfamily. Spore germination protein (SGP) (TC 2.A.3.9) family.</text>
</comment>
<dbReference type="Proteomes" id="UP000310636">
    <property type="component" value="Unassembled WGS sequence"/>
</dbReference>
<evidence type="ECO:0000256" key="6">
    <source>
        <dbReference type="ARBA" id="ARBA00022989"/>
    </source>
</evidence>
<keyword evidence="7 8" id="KW-0472">Membrane</keyword>
<keyword evidence="3" id="KW-0813">Transport</keyword>
<keyword evidence="6 8" id="KW-1133">Transmembrane helix</keyword>
<feature type="transmembrane region" description="Helical" evidence="8">
    <location>
        <begin position="339"/>
        <end position="356"/>
    </location>
</feature>
<protein>
    <submittedName>
        <fullName evidence="9">Uncharacterized protein</fullName>
    </submittedName>
</protein>
<evidence type="ECO:0000256" key="8">
    <source>
        <dbReference type="SAM" id="Phobius"/>
    </source>
</evidence>
<gene>
    <name evidence="9" type="ORF">E6C55_15250</name>
</gene>
<evidence type="ECO:0000256" key="7">
    <source>
        <dbReference type="ARBA" id="ARBA00023136"/>
    </source>
</evidence>
<evidence type="ECO:0000256" key="3">
    <source>
        <dbReference type="ARBA" id="ARBA00022448"/>
    </source>
</evidence>
<evidence type="ECO:0000313" key="10">
    <source>
        <dbReference type="Proteomes" id="UP000310636"/>
    </source>
</evidence>
<evidence type="ECO:0000256" key="1">
    <source>
        <dbReference type="ARBA" id="ARBA00004141"/>
    </source>
</evidence>
<reference evidence="9 10" key="1">
    <citation type="submission" date="2019-04" db="EMBL/GenBank/DDBJ databases">
        <title>Cohnella sp. nov. isolated from preserved vegetables.</title>
        <authorList>
            <person name="Lin S.-Y."/>
            <person name="Hung M.-H."/>
            <person name="Young C.-C."/>
        </authorList>
    </citation>
    <scope>NUCLEOTIDE SEQUENCE [LARGE SCALE GENOMIC DNA]</scope>
    <source>
        <strain evidence="9 10">CC-MHH1044</strain>
    </source>
</reference>
<feature type="transmembrane region" description="Helical" evidence="8">
    <location>
        <begin position="42"/>
        <end position="60"/>
    </location>
</feature>
<dbReference type="OrthoDB" id="2078716at2"/>
<dbReference type="InterPro" id="IPR004761">
    <property type="entry name" value="Spore_GerAB"/>
</dbReference>
<evidence type="ECO:0000256" key="5">
    <source>
        <dbReference type="ARBA" id="ARBA00022692"/>
    </source>
</evidence>